<keyword evidence="2" id="KW-1133">Transmembrane helix</keyword>
<evidence type="ECO:0000313" key="4">
    <source>
        <dbReference type="Proteomes" id="UP000235371"/>
    </source>
</evidence>
<evidence type="ECO:0000256" key="1">
    <source>
        <dbReference type="SAM" id="MobiDB-lite"/>
    </source>
</evidence>
<protein>
    <submittedName>
        <fullName evidence="3">Uncharacterized protein</fullName>
    </submittedName>
</protein>
<name>A0A2J6SQ49_9HELO</name>
<keyword evidence="2" id="KW-0472">Membrane</keyword>
<feature type="transmembrane region" description="Helical" evidence="2">
    <location>
        <begin position="237"/>
        <end position="262"/>
    </location>
</feature>
<evidence type="ECO:0000313" key="3">
    <source>
        <dbReference type="EMBL" id="PMD52881.1"/>
    </source>
</evidence>
<dbReference type="InParanoid" id="A0A2J6SQ49"/>
<feature type="region of interest" description="Disordered" evidence="1">
    <location>
        <begin position="270"/>
        <end position="334"/>
    </location>
</feature>
<dbReference type="GeneID" id="36591995"/>
<sequence>MASITYSSPTFTTFTNIGPITTSLSFPPDCYTDHYDFQTWGLGFPWRYTTAGTCTRNISERDFGSDPRRTPGCAISSCCPSGKYYSQGFAWMTSYYSPGLYCPSNYHTCSPPPSPYQLSSASGETIAFCCPSTWESQTGGGGIVYDGCNSGFSTGSQVVTVADNIYDQSSLSQYTFTETGITTLWQIAWPIQIRWQSSDFITSLIQSTSTGIAVTGPTSTSKSTLPVPSPSRLSSGAISGIVVGSLIGAALLIGFPLFLFFFRRRHARSTQPVNNEPSGKPELSGDGKRLFVPHPSVYPQPNAELEGSDSRGPISASWNRHSLDPNISELPAMK</sequence>
<proteinExistence type="predicted"/>
<gene>
    <name evidence="3" type="ORF">K444DRAFT_635816</name>
</gene>
<dbReference type="STRING" id="1095630.A0A2J6SQ49"/>
<dbReference type="AlphaFoldDB" id="A0A2J6SQ49"/>
<reference evidence="3 4" key="1">
    <citation type="submission" date="2016-04" db="EMBL/GenBank/DDBJ databases">
        <title>A degradative enzymes factory behind the ericoid mycorrhizal symbiosis.</title>
        <authorList>
            <consortium name="DOE Joint Genome Institute"/>
            <person name="Martino E."/>
            <person name="Morin E."/>
            <person name="Grelet G."/>
            <person name="Kuo A."/>
            <person name="Kohler A."/>
            <person name="Daghino S."/>
            <person name="Barry K."/>
            <person name="Choi C."/>
            <person name="Cichocki N."/>
            <person name="Clum A."/>
            <person name="Copeland A."/>
            <person name="Hainaut M."/>
            <person name="Haridas S."/>
            <person name="Labutti K."/>
            <person name="Lindquist E."/>
            <person name="Lipzen A."/>
            <person name="Khouja H.-R."/>
            <person name="Murat C."/>
            <person name="Ohm R."/>
            <person name="Olson A."/>
            <person name="Spatafora J."/>
            <person name="Veneault-Fourrey C."/>
            <person name="Henrissat B."/>
            <person name="Grigoriev I."/>
            <person name="Martin F."/>
            <person name="Perotto S."/>
        </authorList>
    </citation>
    <scope>NUCLEOTIDE SEQUENCE [LARGE SCALE GENOMIC DNA]</scope>
    <source>
        <strain evidence="3 4">E</strain>
    </source>
</reference>
<dbReference type="RefSeq" id="XP_024729785.1">
    <property type="nucleotide sequence ID" value="XM_024883918.1"/>
</dbReference>
<organism evidence="3 4">
    <name type="scientific">Hyaloscypha bicolor E</name>
    <dbReference type="NCBI Taxonomy" id="1095630"/>
    <lineage>
        <taxon>Eukaryota</taxon>
        <taxon>Fungi</taxon>
        <taxon>Dikarya</taxon>
        <taxon>Ascomycota</taxon>
        <taxon>Pezizomycotina</taxon>
        <taxon>Leotiomycetes</taxon>
        <taxon>Helotiales</taxon>
        <taxon>Hyaloscyphaceae</taxon>
        <taxon>Hyaloscypha</taxon>
        <taxon>Hyaloscypha bicolor</taxon>
    </lineage>
</organism>
<dbReference type="EMBL" id="KZ613895">
    <property type="protein sequence ID" value="PMD52881.1"/>
    <property type="molecule type" value="Genomic_DNA"/>
</dbReference>
<keyword evidence="2" id="KW-0812">Transmembrane</keyword>
<dbReference type="Proteomes" id="UP000235371">
    <property type="component" value="Unassembled WGS sequence"/>
</dbReference>
<accession>A0A2J6SQ49</accession>
<keyword evidence="4" id="KW-1185">Reference proteome</keyword>
<evidence type="ECO:0000256" key="2">
    <source>
        <dbReference type="SAM" id="Phobius"/>
    </source>
</evidence>
<dbReference type="OrthoDB" id="4770059at2759"/>